<protein>
    <submittedName>
        <fullName evidence="2">Uncharacterized protein</fullName>
    </submittedName>
</protein>
<proteinExistence type="predicted"/>
<evidence type="ECO:0000313" key="2">
    <source>
        <dbReference type="EMBL" id="KAJ1955424.1"/>
    </source>
</evidence>
<keyword evidence="3" id="KW-1185">Reference proteome</keyword>
<feature type="compositionally biased region" description="Low complexity" evidence="1">
    <location>
        <begin position="55"/>
        <end position="67"/>
    </location>
</feature>
<accession>A0A9W8E558</accession>
<feature type="region of interest" description="Disordered" evidence="1">
    <location>
        <begin position="1"/>
        <end position="71"/>
    </location>
</feature>
<dbReference type="AlphaFoldDB" id="A0A9W8E558"/>
<evidence type="ECO:0000313" key="3">
    <source>
        <dbReference type="Proteomes" id="UP001150925"/>
    </source>
</evidence>
<evidence type="ECO:0000256" key="1">
    <source>
        <dbReference type="SAM" id="MobiDB-lite"/>
    </source>
</evidence>
<comment type="caution">
    <text evidence="2">The sequence shown here is derived from an EMBL/GenBank/DDBJ whole genome shotgun (WGS) entry which is preliminary data.</text>
</comment>
<gene>
    <name evidence="2" type="ORF">IWQ62_005532</name>
</gene>
<sequence length="113" mass="12176">MSTGGGGNLWGWFGFATQHPPTRTPISPSVELNPPDASGESSTSQSTTQKKDAKSNSSPKASSQNSDITLLESIPRTSLAEVLVRPNMFPDHMPNVYEEAFAKAREALMRGRV</sequence>
<name>A0A9W8E558_9FUNG</name>
<organism evidence="2 3">
    <name type="scientific">Dispira parvispora</name>
    <dbReference type="NCBI Taxonomy" id="1520584"/>
    <lineage>
        <taxon>Eukaryota</taxon>
        <taxon>Fungi</taxon>
        <taxon>Fungi incertae sedis</taxon>
        <taxon>Zoopagomycota</taxon>
        <taxon>Kickxellomycotina</taxon>
        <taxon>Dimargaritomycetes</taxon>
        <taxon>Dimargaritales</taxon>
        <taxon>Dimargaritaceae</taxon>
        <taxon>Dispira</taxon>
    </lineage>
</organism>
<dbReference type="EMBL" id="JANBPY010002339">
    <property type="protein sequence ID" value="KAJ1955424.1"/>
    <property type="molecule type" value="Genomic_DNA"/>
</dbReference>
<dbReference type="Proteomes" id="UP001150925">
    <property type="component" value="Unassembled WGS sequence"/>
</dbReference>
<reference evidence="2" key="1">
    <citation type="submission" date="2022-07" db="EMBL/GenBank/DDBJ databases">
        <title>Phylogenomic reconstructions and comparative analyses of Kickxellomycotina fungi.</title>
        <authorList>
            <person name="Reynolds N.K."/>
            <person name="Stajich J.E."/>
            <person name="Barry K."/>
            <person name="Grigoriev I.V."/>
            <person name="Crous P."/>
            <person name="Smith M.E."/>
        </authorList>
    </citation>
    <scope>NUCLEOTIDE SEQUENCE</scope>
    <source>
        <strain evidence="2">RSA 1196</strain>
    </source>
</reference>